<accession>A0ABU9TSV5</accession>
<dbReference type="RefSeq" id="WP_342854475.1">
    <property type="nucleotide sequence ID" value="NZ_JBBMRA010000008.1"/>
</dbReference>
<dbReference type="Gene3D" id="2.30.30.830">
    <property type="match status" value="1"/>
</dbReference>
<evidence type="ECO:0000313" key="1">
    <source>
        <dbReference type="EMBL" id="MEM5536786.1"/>
    </source>
</evidence>
<dbReference type="Proteomes" id="UP001449225">
    <property type="component" value="Unassembled WGS sequence"/>
</dbReference>
<dbReference type="PIRSF" id="PIRSF016481">
    <property type="entry name" value="Pilus_assembly_PilP"/>
    <property type="match status" value="1"/>
</dbReference>
<evidence type="ECO:0000313" key="2">
    <source>
        <dbReference type="Proteomes" id="UP001449225"/>
    </source>
</evidence>
<dbReference type="EMBL" id="JBBMRA010000008">
    <property type="protein sequence ID" value="MEM5536786.1"/>
    <property type="molecule type" value="Genomic_DNA"/>
</dbReference>
<keyword evidence="2" id="KW-1185">Reference proteome</keyword>
<gene>
    <name evidence="1" type="ORF">WNY58_10325</name>
</gene>
<dbReference type="PROSITE" id="PS51257">
    <property type="entry name" value="PROKAR_LIPOPROTEIN"/>
    <property type="match status" value="1"/>
</dbReference>
<dbReference type="Pfam" id="PF04351">
    <property type="entry name" value="PilP"/>
    <property type="match status" value="1"/>
</dbReference>
<name>A0ABU9TSV5_9GAMM</name>
<proteinExistence type="predicted"/>
<reference evidence="1 2" key="1">
    <citation type="submission" date="2024-03" db="EMBL/GenBank/DDBJ databases">
        <title>Community enrichment and isolation of bacterial strains for fucoidan degradation.</title>
        <authorList>
            <person name="Sichert A."/>
        </authorList>
    </citation>
    <scope>NUCLEOTIDE SEQUENCE [LARGE SCALE GENOMIC DNA]</scope>
    <source>
        <strain evidence="1 2">AS76</strain>
    </source>
</reference>
<organism evidence="1 2">
    <name type="scientific">Neptuniibacter pectenicola</name>
    <dbReference type="NCBI Taxonomy" id="1806669"/>
    <lineage>
        <taxon>Bacteria</taxon>
        <taxon>Pseudomonadati</taxon>
        <taxon>Pseudomonadota</taxon>
        <taxon>Gammaproteobacteria</taxon>
        <taxon>Oceanospirillales</taxon>
        <taxon>Oceanospirillaceae</taxon>
        <taxon>Neptuniibacter</taxon>
    </lineage>
</organism>
<sequence length="186" mass="20919">MTHHSRIIILSLLLSLLTGCVEWVEDDSDLKEFVTAVQAKPTGSIEPLPEFKPYHSFVYKGASMREPFVPLIPFSVSADVDEEINAQPDNGIKPDEERAKDYLESFAVDQLDMVGTINQKADNTLWALIRDPNSEIHRVTIGNHMGLNFGEIVSLDERKIELVEIVTNGRGGWMKRSRNLALAEQE</sequence>
<protein>
    <submittedName>
        <fullName evidence="1">Pilus assembly protein PilP</fullName>
    </submittedName>
</protein>
<comment type="caution">
    <text evidence="1">The sequence shown here is derived from an EMBL/GenBank/DDBJ whole genome shotgun (WGS) entry which is preliminary data.</text>
</comment>
<dbReference type="InterPro" id="IPR007446">
    <property type="entry name" value="PilP"/>
</dbReference>